<reference evidence="9" key="1">
    <citation type="submission" date="2025-08" db="UniProtKB">
        <authorList>
            <consortium name="Ensembl"/>
        </authorList>
    </citation>
    <scope>IDENTIFICATION</scope>
</reference>
<dbReference type="Pfam" id="PF00160">
    <property type="entry name" value="Pro_isomerase"/>
    <property type="match status" value="1"/>
</dbReference>
<dbReference type="SUPFAM" id="SSF54928">
    <property type="entry name" value="RNA-binding domain, RBD"/>
    <property type="match status" value="1"/>
</dbReference>
<dbReference type="InterPro" id="IPR020892">
    <property type="entry name" value="Cyclophilin-type_PPIase_CS"/>
</dbReference>
<dbReference type="FunFam" id="3.30.70.330:FF:000348">
    <property type="entry name" value="Peptidyl-prolyl cis-trans isomerase E"/>
    <property type="match status" value="1"/>
</dbReference>
<dbReference type="InterPro" id="IPR029000">
    <property type="entry name" value="Cyclophilin-like_dom_sf"/>
</dbReference>
<dbReference type="InterPro" id="IPR000504">
    <property type="entry name" value="RRM_dom"/>
</dbReference>
<comment type="catalytic activity">
    <reaction evidence="5">
        <text>[protein]-peptidylproline (omega=180) = [protein]-peptidylproline (omega=0)</text>
        <dbReference type="Rhea" id="RHEA:16237"/>
        <dbReference type="Rhea" id="RHEA-COMP:10747"/>
        <dbReference type="Rhea" id="RHEA-COMP:10748"/>
        <dbReference type="ChEBI" id="CHEBI:83833"/>
        <dbReference type="ChEBI" id="CHEBI:83834"/>
        <dbReference type="EC" id="5.2.1.8"/>
    </reaction>
</comment>
<dbReference type="Ensembl" id="ENSSSCT00040043169.1">
    <property type="protein sequence ID" value="ENSSSCP00040018112.1"/>
    <property type="gene ID" value="ENSSSCG00040032043.1"/>
</dbReference>
<dbReference type="GO" id="GO:0003755">
    <property type="term" value="F:peptidyl-prolyl cis-trans isomerase activity"/>
    <property type="evidence" value="ECO:0007669"/>
    <property type="project" value="UniProtKB-UniRule"/>
</dbReference>
<dbReference type="PROSITE" id="PS50072">
    <property type="entry name" value="CSA_PPIASE_2"/>
    <property type="match status" value="1"/>
</dbReference>
<dbReference type="GO" id="GO:0006457">
    <property type="term" value="P:protein folding"/>
    <property type="evidence" value="ECO:0007669"/>
    <property type="project" value="InterPro"/>
</dbReference>
<evidence type="ECO:0000259" key="8">
    <source>
        <dbReference type="PROSITE" id="PS50102"/>
    </source>
</evidence>
<evidence type="ECO:0000256" key="2">
    <source>
        <dbReference type="ARBA" id="ARBA00023110"/>
    </source>
</evidence>
<dbReference type="InterPro" id="IPR012677">
    <property type="entry name" value="Nucleotide-bd_a/b_plait_sf"/>
</dbReference>
<dbReference type="PANTHER" id="PTHR11071">
    <property type="entry name" value="PEPTIDYL-PROLYL CIS-TRANS ISOMERASE"/>
    <property type="match status" value="1"/>
</dbReference>
<proteinExistence type="inferred from homology"/>
<evidence type="ECO:0000256" key="6">
    <source>
        <dbReference type="SAM" id="MobiDB-lite"/>
    </source>
</evidence>
<dbReference type="Gene3D" id="3.30.70.330">
    <property type="match status" value="1"/>
</dbReference>
<accession>A0A8D1E8C2</accession>
<dbReference type="PROSITE" id="PS50102">
    <property type="entry name" value="RRM"/>
    <property type="match status" value="1"/>
</dbReference>
<dbReference type="PROSITE" id="PS00170">
    <property type="entry name" value="CSA_PPIASE_1"/>
    <property type="match status" value="1"/>
</dbReference>
<dbReference type="SUPFAM" id="SSF50891">
    <property type="entry name" value="Cyclophilin-like"/>
    <property type="match status" value="1"/>
</dbReference>
<dbReference type="SMART" id="SM00360">
    <property type="entry name" value="RRM"/>
    <property type="match status" value="1"/>
</dbReference>
<comment type="function">
    <text evidence="5">PPIases accelerate the folding of proteins. It catalyzes the cis-trans isomerization of proline imidic peptide bonds in oligopeptides.</text>
</comment>
<keyword evidence="2 5" id="KW-0697">Rotamase</keyword>
<evidence type="ECO:0000256" key="5">
    <source>
        <dbReference type="RuleBase" id="RU363019"/>
    </source>
</evidence>
<feature type="region of interest" description="Disordered" evidence="6">
    <location>
        <begin position="109"/>
        <end position="141"/>
    </location>
</feature>
<dbReference type="GO" id="GO:0003723">
    <property type="term" value="F:RNA binding"/>
    <property type="evidence" value="ECO:0007669"/>
    <property type="project" value="UniProtKB-UniRule"/>
</dbReference>
<keyword evidence="3 5" id="KW-0413">Isomerase</keyword>
<dbReference type="Gene3D" id="2.40.100.10">
    <property type="entry name" value="Cyclophilin-like"/>
    <property type="match status" value="1"/>
</dbReference>
<protein>
    <recommendedName>
        <fullName evidence="5">Peptidyl-prolyl cis-trans isomerase</fullName>
        <shortName evidence="5">PPIase</shortName>
        <ecNumber evidence="5">5.2.1.8</ecNumber>
    </recommendedName>
</protein>
<dbReference type="Pfam" id="PF00076">
    <property type="entry name" value="RRM_1"/>
    <property type="match status" value="1"/>
</dbReference>
<organism evidence="9 10">
    <name type="scientific">Sus scrofa</name>
    <name type="common">Pig</name>
    <dbReference type="NCBI Taxonomy" id="9823"/>
    <lineage>
        <taxon>Eukaryota</taxon>
        <taxon>Metazoa</taxon>
        <taxon>Chordata</taxon>
        <taxon>Craniata</taxon>
        <taxon>Vertebrata</taxon>
        <taxon>Euteleostomi</taxon>
        <taxon>Mammalia</taxon>
        <taxon>Eutheria</taxon>
        <taxon>Laurasiatheria</taxon>
        <taxon>Artiodactyla</taxon>
        <taxon>Suina</taxon>
        <taxon>Suidae</taxon>
        <taxon>Sus</taxon>
    </lineage>
</organism>
<dbReference type="AlphaFoldDB" id="A0A8D1E8C2"/>
<dbReference type="EC" id="5.2.1.8" evidence="5"/>
<feature type="domain" description="PPIase cyclophilin-type" evidence="7">
    <location>
        <begin position="145"/>
        <end position="287"/>
    </location>
</feature>
<evidence type="ECO:0000256" key="1">
    <source>
        <dbReference type="ARBA" id="ARBA00022884"/>
    </source>
</evidence>
<dbReference type="InterPro" id="IPR035979">
    <property type="entry name" value="RBD_domain_sf"/>
</dbReference>
<evidence type="ECO:0000313" key="10">
    <source>
        <dbReference type="Proteomes" id="UP000694722"/>
    </source>
</evidence>
<evidence type="ECO:0000259" key="7">
    <source>
        <dbReference type="PROSITE" id="PS50072"/>
    </source>
</evidence>
<comment type="similarity">
    <text evidence="5">Belongs to the cyclophilin-type PPIase family.</text>
</comment>
<name>A0A8D1E8C2_PIG</name>
<dbReference type="CDD" id="cd12347">
    <property type="entry name" value="RRM_PPIE"/>
    <property type="match status" value="1"/>
</dbReference>
<sequence>MRILKKGERSVLRGLAEEVDDKVLHAAFIPFGDITDIQIPLDYETEKHRGFAFVEFELAEDAAAAIDNMNESELFGRTIRVNLAKPMRIKEGSSRPVWSDDDWLKKFSGKTLEENKEEEGSEPPKVETQEGEPTAKKARSNPQVYMDIKIGNKPAGRIQILLRSDVVPMTAENFRCLCTHEKGFGFKGSSFHRIIPQFMCQGGDFTNHNGTGGKSIYGKKFDDENFILKHTGPVLVSMEQLLCEHSLASSGSAPGVAEGLSATLPSGQLCMAFPAFAARASPGPSSVTLRHFLLVK</sequence>
<evidence type="ECO:0000256" key="4">
    <source>
        <dbReference type="PROSITE-ProRule" id="PRU00176"/>
    </source>
</evidence>
<dbReference type="InterPro" id="IPR002130">
    <property type="entry name" value="Cyclophilin-type_PPIase_dom"/>
</dbReference>
<dbReference type="PANTHER" id="PTHR11071:SF561">
    <property type="entry name" value="PEPTIDYL-PROLYL CIS-TRANS ISOMERASE D-RELATED"/>
    <property type="match status" value="1"/>
</dbReference>
<dbReference type="Proteomes" id="UP000694722">
    <property type="component" value="Unplaced"/>
</dbReference>
<evidence type="ECO:0000313" key="9">
    <source>
        <dbReference type="Ensembl" id="ENSSSCP00040018112.1"/>
    </source>
</evidence>
<dbReference type="InterPro" id="IPR034168">
    <property type="entry name" value="PPIE_RRM"/>
</dbReference>
<keyword evidence="1 4" id="KW-0694">RNA-binding</keyword>
<dbReference type="PRINTS" id="PR00153">
    <property type="entry name" value="CSAPPISMRASE"/>
</dbReference>
<evidence type="ECO:0000256" key="3">
    <source>
        <dbReference type="ARBA" id="ARBA00023235"/>
    </source>
</evidence>
<feature type="domain" description="RRM" evidence="8">
    <location>
        <begin position="8"/>
        <end position="86"/>
    </location>
</feature>